<accession>A0A2G9UNG0</accession>
<protein>
    <submittedName>
        <fullName evidence="1">Uncharacterized protein</fullName>
    </submittedName>
</protein>
<dbReference type="AlphaFoldDB" id="A0A2G9UNG0"/>
<name>A0A2G9UNG0_TELCI</name>
<keyword evidence="2" id="KW-1185">Reference proteome</keyword>
<proteinExistence type="predicted"/>
<evidence type="ECO:0000313" key="2">
    <source>
        <dbReference type="Proteomes" id="UP000230423"/>
    </source>
</evidence>
<dbReference type="Proteomes" id="UP000230423">
    <property type="component" value="Unassembled WGS sequence"/>
</dbReference>
<sequence length="139" mass="15890">MVMAHLDWGNLATTHLLRLPNLRRGIGLAFLKEITPALLCTFKQLPPSAVIKVPHYSRDLTFVKDDIRECMEMCYEYPPCVYVISYKNGPCTVNPSEGETIRVDEVTEEYGNHGVVYQLDRNATDMACPMVEEWLEQSH</sequence>
<gene>
    <name evidence="1" type="ORF">TELCIR_06399</name>
</gene>
<organism evidence="1 2">
    <name type="scientific">Teladorsagia circumcincta</name>
    <name type="common">Brown stomach worm</name>
    <name type="synonym">Ostertagia circumcincta</name>
    <dbReference type="NCBI Taxonomy" id="45464"/>
    <lineage>
        <taxon>Eukaryota</taxon>
        <taxon>Metazoa</taxon>
        <taxon>Ecdysozoa</taxon>
        <taxon>Nematoda</taxon>
        <taxon>Chromadorea</taxon>
        <taxon>Rhabditida</taxon>
        <taxon>Rhabditina</taxon>
        <taxon>Rhabditomorpha</taxon>
        <taxon>Strongyloidea</taxon>
        <taxon>Trichostrongylidae</taxon>
        <taxon>Teladorsagia</taxon>
    </lineage>
</organism>
<reference evidence="1 2" key="1">
    <citation type="submission" date="2015-09" db="EMBL/GenBank/DDBJ databases">
        <title>Draft genome of the parasitic nematode Teladorsagia circumcincta isolate WARC Sus (inbred).</title>
        <authorList>
            <person name="Mitreva M."/>
        </authorList>
    </citation>
    <scope>NUCLEOTIDE SEQUENCE [LARGE SCALE GENOMIC DNA]</scope>
    <source>
        <strain evidence="1 2">S</strain>
    </source>
</reference>
<dbReference type="EMBL" id="KZ345876">
    <property type="protein sequence ID" value="PIO71693.1"/>
    <property type="molecule type" value="Genomic_DNA"/>
</dbReference>
<evidence type="ECO:0000313" key="1">
    <source>
        <dbReference type="EMBL" id="PIO71693.1"/>
    </source>
</evidence>